<dbReference type="PANTHER" id="PTHR16288">
    <property type="entry name" value="WD40 REPEAT PROTEIN 4"/>
    <property type="match status" value="1"/>
</dbReference>
<comment type="function">
    <text evidence="6">Required for the formation of N(7)-methylguanine at position 46 (m7G46) in tRNA. In the complex, it is required to stabilize and induce conformational changes of the catalytic subunit.</text>
</comment>
<sequence length="492" mass="53544">MDIYNMQHPFQCIASLRVGPGEQDGYLITACGPRLVVLKLATSEVVCEWSAEETPVEPESKQDDTAERPAKKQKTSNASPENDTPLTGKRQKSNKAPPKASNIIKLTVSSPQSHIVAVTDDKSIRVFSFDPSSKTLTELSRRCMPKRPCAIQVLPDNATLICGDKFGDVYSLPLLPSSEPEVNTPQPEVTPTAEQFKPSATPLTVHSRRNLAALTQQQKQKNFTPRKDTLSAFSNTLLLGHVSMLTDMLYTTHQPAGESKPRSYVLTADRDEHIRISRGPPQTHVIEGYCLGHTAFINKICRVGTSNLLVSGGGDSWLGVWDWLNFSLKQKFDLLSSVQKIAPEETQVAVSGIWSIGDGESAGVVVTCEKIKALFVISRTALESGSGEGVQTIPLSHCPLDVVVTDDAILVSTDARVEGEKRIICGKLGESGWEECSGKELEAVNAYKGPERLITDKEMDAFLYNVANLRKRGPLEEGAAEEAEADGGAEED</sequence>
<evidence type="ECO:0000256" key="5">
    <source>
        <dbReference type="ARBA" id="ARBA00023242"/>
    </source>
</evidence>
<reference evidence="9 10" key="1">
    <citation type="submission" date="2016-06" db="EMBL/GenBank/DDBJ databases">
        <authorList>
            <person name="Kjaerup R.B."/>
            <person name="Dalgaard T.S."/>
            <person name="Juul-Madsen H.R."/>
        </authorList>
    </citation>
    <scope>NUCLEOTIDE SEQUENCE [LARGE SCALE GENOMIC DNA]</scope>
</reference>
<dbReference type="PROSITE" id="PS50082">
    <property type="entry name" value="WD_REPEATS_2"/>
    <property type="match status" value="1"/>
</dbReference>
<evidence type="ECO:0000256" key="1">
    <source>
        <dbReference type="ARBA" id="ARBA00004123"/>
    </source>
</evidence>
<dbReference type="InterPro" id="IPR001680">
    <property type="entry name" value="WD40_rpt"/>
</dbReference>
<evidence type="ECO:0000256" key="7">
    <source>
        <dbReference type="PROSITE-ProRule" id="PRU00221"/>
    </source>
</evidence>
<dbReference type="SUPFAM" id="SSF50978">
    <property type="entry name" value="WD40 repeat-like"/>
    <property type="match status" value="1"/>
</dbReference>
<dbReference type="GO" id="GO:0106004">
    <property type="term" value="P:tRNA (guanine-N7)-methylation"/>
    <property type="evidence" value="ECO:0007669"/>
    <property type="project" value="UniProtKB-UniRule"/>
</dbReference>
<evidence type="ECO:0000313" key="10">
    <source>
        <dbReference type="Proteomes" id="UP000215127"/>
    </source>
</evidence>
<dbReference type="SMART" id="SM00320">
    <property type="entry name" value="WD40"/>
    <property type="match status" value="2"/>
</dbReference>
<dbReference type="GO" id="GO:0005634">
    <property type="term" value="C:nucleus"/>
    <property type="evidence" value="ECO:0007669"/>
    <property type="project" value="UniProtKB-SubCell"/>
</dbReference>
<keyword evidence="10" id="KW-1185">Reference proteome</keyword>
<keyword evidence="4 6" id="KW-0677">Repeat</keyword>
<gene>
    <name evidence="9" type="ORF">ZT3D7_G6434</name>
</gene>
<proteinExistence type="inferred from homology"/>
<protein>
    <submittedName>
        <fullName evidence="9">Uncharacterized protein</fullName>
    </submittedName>
</protein>
<organism evidence="9 10">
    <name type="scientific">Zymoseptoria tritici (strain ST99CH_3D7)</name>
    <dbReference type="NCBI Taxonomy" id="1276538"/>
    <lineage>
        <taxon>Eukaryota</taxon>
        <taxon>Fungi</taxon>
        <taxon>Dikarya</taxon>
        <taxon>Ascomycota</taxon>
        <taxon>Pezizomycotina</taxon>
        <taxon>Dothideomycetes</taxon>
        <taxon>Dothideomycetidae</taxon>
        <taxon>Mycosphaerellales</taxon>
        <taxon>Mycosphaerellaceae</taxon>
        <taxon>Zymoseptoria</taxon>
    </lineage>
</organism>
<dbReference type="GO" id="GO:0043527">
    <property type="term" value="C:tRNA methyltransferase complex"/>
    <property type="evidence" value="ECO:0007669"/>
    <property type="project" value="TreeGrafter"/>
</dbReference>
<dbReference type="Proteomes" id="UP000215127">
    <property type="component" value="Chromosome 5"/>
</dbReference>
<comment type="pathway">
    <text evidence="6">tRNA modification; N(7)-methylguanine-tRNA biosynthesis.</text>
</comment>
<dbReference type="HAMAP" id="MF_03056">
    <property type="entry name" value="TRM82"/>
    <property type="match status" value="1"/>
</dbReference>
<evidence type="ECO:0000256" key="3">
    <source>
        <dbReference type="ARBA" id="ARBA00022694"/>
    </source>
</evidence>
<evidence type="ECO:0000256" key="4">
    <source>
        <dbReference type="ARBA" id="ARBA00022737"/>
    </source>
</evidence>
<dbReference type="GO" id="GO:0005829">
    <property type="term" value="C:cytosol"/>
    <property type="evidence" value="ECO:0007669"/>
    <property type="project" value="TreeGrafter"/>
</dbReference>
<accession>A0A1X7RVR5</accession>
<keyword evidence="3 6" id="KW-0819">tRNA processing</keyword>
<dbReference type="InterPro" id="IPR028884">
    <property type="entry name" value="Trm82"/>
</dbReference>
<dbReference type="STRING" id="1276538.A0A1X7RVR5"/>
<feature type="compositionally biased region" description="Basic and acidic residues" evidence="8">
    <location>
        <begin position="58"/>
        <end position="70"/>
    </location>
</feature>
<feature type="repeat" description="WD" evidence="7">
    <location>
        <begin position="290"/>
        <end position="322"/>
    </location>
</feature>
<name>A0A1X7RVR5_ZYMT9</name>
<dbReference type="InterPro" id="IPR015943">
    <property type="entry name" value="WD40/YVTN_repeat-like_dom_sf"/>
</dbReference>
<keyword evidence="2 6" id="KW-0853">WD repeat</keyword>
<evidence type="ECO:0000256" key="8">
    <source>
        <dbReference type="SAM" id="MobiDB-lite"/>
    </source>
</evidence>
<dbReference type="Gene3D" id="2.130.10.10">
    <property type="entry name" value="YVTN repeat-like/Quinoprotein amine dehydrogenase"/>
    <property type="match status" value="1"/>
</dbReference>
<dbReference type="UniPathway" id="UPA00989"/>
<comment type="subcellular location">
    <subcellularLocation>
        <location evidence="1 6">Nucleus</location>
    </subcellularLocation>
</comment>
<evidence type="ECO:0000256" key="6">
    <source>
        <dbReference type="HAMAP-Rule" id="MF_03056"/>
    </source>
</evidence>
<feature type="compositionally biased region" description="Polar residues" evidence="8">
    <location>
        <begin position="75"/>
        <end position="85"/>
    </location>
</feature>
<feature type="region of interest" description="Disordered" evidence="8">
    <location>
        <begin position="50"/>
        <end position="99"/>
    </location>
</feature>
<evidence type="ECO:0000256" key="2">
    <source>
        <dbReference type="ARBA" id="ARBA00022574"/>
    </source>
</evidence>
<evidence type="ECO:0000313" key="9">
    <source>
        <dbReference type="EMBL" id="SMQ51281.1"/>
    </source>
</evidence>
<keyword evidence="5 6" id="KW-0539">Nucleus</keyword>
<dbReference type="EMBL" id="LT853696">
    <property type="protein sequence ID" value="SMQ51281.1"/>
    <property type="molecule type" value="Genomic_DNA"/>
</dbReference>
<dbReference type="PANTHER" id="PTHR16288:SF0">
    <property type="entry name" value="TRNA (GUANINE-N(7)-)-METHYLTRANSFERASE NON-CATALYTIC SUBUNIT WDR4"/>
    <property type="match status" value="1"/>
</dbReference>
<dbReference type="InterPro" id="IPR036322">
    <property type="entry name" value="WD40_repeat_dom_sf"/>
</dbReference>
<dbReference type="AlphaFoldDB" id="A0A1X7RVR5"/>
<comment type="similarity">
    <text evidence="6">Belongs to the WD repeat TRM82 family.</text>
</comment>